<evidence type="ECO:0000256" key="2">
    <source>
        <dbReference type="SAM" id="MobiDB-lite"/>
    </source>
</evidence>
<dbReference type="OrthoDB" id="6269601at2759"/>
<sequence length="824" mass="96320">MPTNPYQHMEDNEEEDYGFESTVFKPGTPIISIQPQNSANVYEAAQTAIKKLEADLDTLEEAYYGTSEKKAESFILYSMDHVRRLALVALSQLNNGIRESNEHLDGGFVLDSSSKIESLCYEVTGARKREPHVTDSLTAVRKLRQHIRRFMIKRLRPILDGFAETKAFVEKYCQSFWDMSYKGQLRVPALAEPGEDSDASSEAVRMEMIERARERNLLDVLNNYERFRADSVEDIDKSLFDIREKAIEFCQDGVRYEELCMSAQNLGDKTRSQAAPFLLLFPHAIDVLQKVSEKLWNWLDTDKHYVGQLVRELNYIQHQRPRFIQYQRHAFDRAGHWEFEQSRLNTELAKLSALLAQNWGRRQQFQTEYELAEQELKELQNEAHESQRILAELLYQYHSERARQMKEREAMRRERARYYWQLVKTKVKSRLLMKQFKAERSDKRHISPGERSVKKHQTNVSSDPTGNRVKALEYVGYNHGPEPIKGHSTGSKGTIFGTSRREAPAFDQHELRKVKEQVDELLRVRIPATEHKMQEAAKRIRWISQKDAKMKRLKEQMEKYSIQYDLESKRVKYFERMLERMDEAAAIIQRIRGLKSNPMTVQKLARDVELEWLPEKLKALQESSSSGKQVQQSSMTQEERKLTAVIRFVANNIGQDWRKLFYALPFEPARGLVELEETLVRLERRMARADQVTLRIAALTLWRQLNFAAKPQMLCDALYLIKRKQLAKLVAEKYHLRVSSEKEAVIVTTRTRHLTNKLSNLESGDKQESPLMSAMTRAIQRYILPLYEEQNTEESSPYKLISCPEEKKWFGLPTALTQEAYTKK</sequence>
<feature type="region of interest" description="Disordered" evidence="2">
    <location>
        <begin position="438"/>
        <end position="466"/>
    </location>
</feature>
<dbReference type="InterPro" id="IPR011029">
    <property type="entry name" value="DEATH-like_dom_sf"/>
</dbReference>
<feature type="coiled-coil region" evidence="1">
    <location>
        <begin position="42"/>
        <end position="69"/>
    </location>
</feature>
<dbReference type="Gene3D" id="1.10.533.10">
    <property type="entry name" value="Death Domain, Fas"/>
    <property type="match status" value="1"/>
</dbReference>
<accession>A0A8T1MVS7</accession>
<reference evidence="3 4" key="2">
    <citation type="journal article" date="2021" name="Genomics">
        <title>High-quality reference genome for Clonorchis sinensis.</title>
        <authorList>
            <person name="Young N.D."/>
            <person name="Stroehlein A.J."/>
            <person name="Kinkar L."/>
            <person name="Wang T."/>
            <person name="Sohn W.M."/>
            <person name="Chang B.C.H."/>
            <person name="Kaur P."/>
            <person name="Weisz D."/>
            <person name="Dudchenko O."/>
            <person name="Aiden E.L."/>
            <person name="Korhonen P.K."/>
            <person name="Gasser R.B."/>
        </authorList>
    </citation>
    <scope>NUCLEOTIDE SEQUENCE [LARGE SCALE GENOMIC DNA]</scope>
    <source>
        <strain evidence="3">Cs-k2</strain>
    </source>
</reference>
<evidence type="ECO:0000256" key="1">
    <source>
        <dbReference type="SAM" id="Coils"/>
    </source>
</evidence>
<organism evidence="3 4">
    <name type="scientific">Clonorchis sinensis</name>
    <name type="common">Chinese liver fluke</name>
    <dbReference type="NCBI Taxonomy" id="79923"/>
    <lineage>
        <taxon>Eukaryota</taxon>
        <taxon>Metazoa</taxon>
        <taxon>Spiralia</taxon>
        <taxon>Lophotrochozoa</taxon>
        <taxon>Platyhelminthes</taxon>
        <taxon>Trematoda</taxon>
        <taxon>Digenea</taxon>
        <taxon>Opisthorchiida</taxon>
        <taxon>Opisthorchiata</taxon>
        <taxon>Opisthorchiidae</taxon>
        <taxon>Clonorchis</taxon>
    </lineage>
</organism>
<reference evidence="3 4" key="1">
    <citation type="journal article" date="2018" name="Biotechnol. Adv.">
        <title>Improved genomic resources and new bioinformatic workflow for the carcinogenic parasite Clonorchis sinensis: Biotechnological implications.</title>
        <authorList>
            <person name="Wang D."/>
            <person name="Korhonen P.K."/>
            <person name="Gasser R.B."/>
            <person name="Young N.D."/>
        </authorList>
    </citation>
    <scope>NUCLEOTIDE SEQUENCE [LARGE SCALE GENOMIC DNA]</scope>
    <source>
        <strain evidence="3">Cs-k2</strain>
    </source>
</reference>
<feature type="compositionally biased region" description="Basic and acidic residues" evidence="2">
    <location>
        <begin position="438"/>
        <end position="452"/>
    </location>
</feature>
<dbReference type="EMBL" id="NIRI02000013">
    <property type="protein sequence ID" value="KAG5452861.1"/>
    <property type="molecule type" value="Genomic_DNA"/>
</dbReference>
<feature type="coiled-coil region" evidence="1">
    <location>
        <begin position="543"/>
        <end position="570"/>
    </location>
</feature>
<dbReference type="Proteomes" id="UP000286415">
    <property type="component" value="Unassembled WGS sequence"/>
</dbReference>
<keyword evidence="1" id="KW-0175">Coiled coil</keyword>
<gene>
    <name evidence="3" type="ORF">CSKR_111359</name>
</gene>
<evidence type="ECO:0000313" key="3">
    <source>
        <dbReference type="EMBL" id="KAG5452861.1"/>
    </source>
</evidence>
<evidence type="ECO:0000313" key="4">
    <source>
        <dbReference type="Proteomes" id="UP000286415"/>
    </source>
</evidence>
<keyword evidence="4" id="KW-1185">Reference proteome</keyword>
<dbReference type="AlphaFoldDB" id="A0A8T1MVS7"/>
<dbReference type="CDD" id="cd01670">
    <property type="entry name" value="Death"/>
    <property type="match status" value="1"/>
</dbReference>
<name>A0A8T1MVS7_CLOSI</name>
<protein>
    <submittedName>
        <fullName evidence="3">Uncharacterized protein</fullName>
    </submittedName>
</protein>
<comment type="caution">
    <text evidence="3">The sequence shown here is derived from an EMBL/GenBank/DDBJ whole genome shotgun (WGS) entry which is preliminary data.</text>
</comment>
<proteinExistence type="predicted"/>
<feature type="coiled-coil region" evidence="1">
    <location>
        <begin position="362"/>
        <end position="396"/>
    </location>
</feature>